<comment type="function">
    <text evidence="9">Essential for recycling GMP and indirectly, cGMP.</text>
</comment>
<feature type="binding site" evidence="9">
    <location>
        <begin position="21"/>
        <end position="28"/>
    </location>
    <ligand>
        <name>ATP</name>
        <dbReference type="ChEBI" id="CHEBI:30616"/>
    </ligand>
</feature>
<dbReference type="SMART" id="SM00072">
    <property type="entry name" value="GuKc"/>
    <property type="match status" value="1"/>
</dbReference>
<dbReference type="InterPro" id="IPR008145">
    <property type="entry name" value="GK/Ca_channel_bsu"/>
</dbReference>
<feature type="domain" description="Guanylate kinase-like" evidence="10">
    <location>
        <begin position="14"/>
        <end position="192"/>
    </location>
</feature>
<keyword evidence="4 9" id="KW-0808">Transferase</keyword>
<dbReference type="FunFam" id="3.30.63.10:FF:000002">
    <property type="entry name" value="Guanylate kinase 1"/>
    <property type="match status" value="1"/>
</dbReference>
<dbReference type="Proteomes" id="UP000712673">
    <property type="component" value="Unassembled WGS sequence"/>
</dbReference>
<comment type="subcellular location">
    <subcellularLocation>
        <location evidence="9">Cytoplasm</location>
    </subcellularLocation>
</comment>
<sequence>MPSTVRQDLAARRGIVFVLSAPSGAGKTSISARLIATMADVVQVITCTTRAPRAGEVNGREYHFLSLQAFEQHVAAGDFLEWAQVHEARYGTLRQSVETAVAMGHDVLLVIDVQGAATLRAAGIDAVYVFVLPPSWEVLIERLQQRGSESAPVQAQRLQVARHEVAHYTAYQYVIINDRLDDAVETLRAIILAERHRITRLGTVPIAPLLASE</sequence>
<evidence type="ECO:0000256" key="7">
    <source>
        <dbReference type="ARBA" id="ARBA00022840"/>
    </source>
</evidence>
<dbReference type="PROSITE" id="PS00856">
    <property type="entry name" value="GUANYLATE_KINASE_1"/>
    <property type="match status" value="1"/>
</dbReference>
<dbReference type="NCBIfam" id="TIGR03263">
    <property type="entry name" value="guanyl_kin"/>
    <property type="match status" value="1"/>
</dbReference>
<evidence type="ECO:0000256" key="6">
    <source>
        <dbReference type="ARBA" id="ARBA00022777"/>
    </source>
</evidence>
<keyword evidence="7 9" id="KW-0067">ATP-binding</keyword>
<evidence type="ECO:0000313" key="11">
    <source>
        <dbReference type="EMBL" id="MBM3224950.1"/>
    </source>
</evidence>
<comment type="similarity">
    <text evidence="1 9">Belongs to the guanylate kinase family.</text>
</comment>
<dbReference type="GO" id="GO:0005524">
    <property type="term" value="F:ATP binding"/>
    <property type="evidence" value="ECO:0007669"/>
    <property type="project" value="UniProtKB-UniRule"/>
</dbReference>
<reference evidence="11" key="1">
    <citation type="submission" date="2019-03" db="EMBL/GenBank/DDBJ databases">
        <title>Lake Tanganyika Metagenome-Assembled Genomes (MAGs).</title>
        <authorList>
            <person name="Tran P."/>
        </authorList>
    </citation>
    <scope>NUCLEOTIDE SEQUENCE</scope>
    <source>
        <strain evidence="11">K_DeepCast_65m_m2_066</strain>
    </source>
</reference>
<dbReference type="HAMAP" id="MF_00328">
    <property type="entry name" value="Guanylate_kinase"/>
    <property type="match status" value="1"/>
</dbReference>
<evidence type="ECO:0000256" key="8">
    <source>
        <dbReference type="ARBA" id="ARBA00030128"/>
    </source>
</evidence>
<dbReference type="PANTHER" id="PTHR23117:SF13">
    <property type="entry name" value="GUANYLATE KINASE"/>
    <property type="match status" value="1"/>
</dbReference>
<dbReference type="InterPro" id="IPR008144">
    <property type="entry name" value="Guanylate_kin-like_dom"/>
</dbReference>
<keyword evidence="9" id="KW-0963">Cytoplasm</keyword>
<dbReference type="InterPro" id="IPR020590">
    <property type="entry name" value="Guanylate_kinase_CS"/>
</dbReference>
<dbReference type="PANTHER" id="PTHR23117">
    <property type="entry name" value="GUANYLATE KINASE-RELATED"/>
    <property type="match status" value="1"/>
</dbReference>
<comment type="caution">
    <text evidence="11">The sequence shown here is derived from an EMBL/GenBank/DDBJ whole genome shotgun (WGS) entry which is preliminary data.</text>
</comment>
<evidence type="ECO:0000256" key="5">
    <source>
        <dbReference type="ARBA" id="ARBA00022741"/>
    </source>
</evidence>
<evidence type="ECO:0000256" key="4">
    <source>
        <dbReference type="ARBA" id="ARBA00022679"/>
    </source>
</evidence>
<evidence type="ECO:0000256" key="9">
    <source>
        <dbReference type="HAMAP-Rule" id="MF_00328"/>
    </source>
</evidence>
<protein>
    <recommendedName>
        <fullName evidence="3 9">Guanylate kinase</fullName>
        <ecNumber evidence="2 9">2.7.4.8</ecNumber>
    </recommendedName>
    <alternativeName>
        <fullName evidence="8 9">GMP kinase</fullName>
    </alternativeName>
</protein>
<dbReference type="SUPFAM" id="SSF52540">
    <property type="entry name" value="P-loop containing nucleoside triphosphate hydrolases"/>
    <property type="match status" value="1"/>
</dbReference>
<dbReference type="AlphaFoldDB" id="A0A937W4B9"/>
<gene>
    <name evidence="9" type="primary">gmk</name>
    <name evidence="11" type="ORF">FJZ47_14265</name>
</gene>
<evidence type="ECO:0000256" key="3">
    <source>
        <dbReference type="ARBA" id="ARBA00016296"/>
    </source>
</evidence>
<dbReference type="CDD" id="cd00071">
    <property type="entry name" value="GMPK"/>
    <property type="match status" value="1"/>
</dbReference>
<proteinExistence type="inferred from homology"/>
<dbReference type="Pfam" id="PF00625">
    <property type="entry name" value="Guanylate_kin"/>
    <property type="match status" value="1"/>
</dbReference>
<keyword evidence="5 9" id="KW-0547">Nucleotide-binding</keyword>
<keyword evidence="6 9" id="KW-0418">Kinase</keyword>
<dbReference type="Gene3D" id="3.30.63.10">
    <property type="entry name" value="Guanylate Kinase phosphate binding domain"/>
    <property type="match status" value="1"/>
</dbReference>
<evidence type="ECO:0000259" key="10">
    <source>
        <dbReference type="PROSITE" id="PS50052"/>
    </source>
</evidence>
<dbReference type="EC" id="2.7.4.8" evidence="2 9"/>
<dbReference type="InterPro" id="IPR017665">
    <property type="entry name" value="Guanylate_kinase"/>
</dbReference>
<evidence type="ECO:0000313" key="12">
    <source>
        <dbReference type="Proteomes" id="UP000712673"/>
    </source>
</evidence>
<dbReference type="InterPro" id="IPR027417">
    <property type="entry name" value="P-loop_NTPase"/>
</dbReference>
<accession>A0A937W4B9</accession>
<comment type="catalytic activity">
    <reaction evidence="9">
        <text>GMP + ATP = GDP + ADP</text>
        <dbReference type="Rhea" id="RHEA:20780"/>
        <dbReference type="ChEBI" id="CHEBI:30616"/>
        <dbReference type="ChEBI" id="CHEBI:58115"/>
        <dbReference type="ChEBI" id="CHEBI:58189"/>
        <dbReference type="ChEBI" id="CHEBI:456216"/>
        <dbReference type="EC" id="2.7.4.8"/>
    </reaction>
</comment>
<name>A0A937W4B9_UNCTE</name>
<evidence type="ECO:0000256" key="1">
    <source>
        <dbReference type="ARBA" id="ARBA00005790"/>
    </source>
</evidence>
<dbReference type="EMBL" id="VGLS01000444">
    <property type="protein sequence ID" value="MBM3224950.1"/>
    <property type="molecule type" value="Genomic_DNA"/>
</dbReference>
<organism evidence="11 12">
    <name type="scientific">Tectimicrobiota bacterium</name>
    <dbReference type="NCBI Taxonomy" id="2528274"/>
    <lineage>
        <taxon>Bacteria</taxon>
        <taxon>Pseudomonadati</taxon>
        <taxon>Nitrospinota/Tectimicrobiota group</taxon>
        <taxon>Candidatus Tectimicrobiota</taxon>
    </lineage>
</organism>
<dbReference type="PROSITE" id="PS50052">
    <property type="entry name" value="GUANYLATE_KINASE_2"/>
    <property type="match status" value="1"/>
</dbReference>
<dbReference type="Gene3D" id="3.40.50.300">
    <property type="entry name" value="P-loop containing nucleotide triphosphate hydrolases"/>
    <property type="match status" value="1"/>
</dbReference>
<dbReference type="GO" id="GO:0005829">
    <property type="term" value="C:cytosol"/>
    <property type="evidence" value="ECO:0007669"/>
    <property type="project" value="TreeGrafter"/>
</dbReference>
<dbReference type="GO" id="GO:0004385">
    <property type="term" value="F:GMP kinase activity"/>
    <property type="evidence" value="ECO:0007669"/>
    <property type="project" value="UniProtKB-UniRule"/>
</dbReference>
<evidence type="ECO:0000256" key="2">
    <source>
        <dbReference type="ARBA" id="ARBA00012961"/>
    </source>
</evidence>